<evidence type="ECO:0000313" key="1">
    <source>
        <dbReference type="EMBL" id="GIX83726.1"/>
    </source>
</evidence>
<dbReference type="EMBL" id="BPLR01020898">
    <property type="protein sequence ID" value="GIX83726.1"/>
    <property type="molecule type" value="Genomic_DNA"/>
</dbReference>
<sequence length="80" mass="8854">MDPPSLQGGRHCYKSKALCRAQPECVPREFASTGYTRMRQTILKLGAPPERDALPALRPSTHPAGLPRGIIILDYHSPFL</sequence>
<gene>
    <name evidence="1" type="ORF">CEXT_607161</name>
</gene>
<name>A0AAV4NJ17_CAEEX</name>
<dbReference type="Proteomes" id="UP001054945">
    <property type="component" value="Unassembled WGS sequence"/>
</dbReference>
<reference evidence="1 2" key="1">
    <citation type="submission" date="2021-06" db="EMBL/GenBank/DDBJ databases">
        <title>Caerostris extrusa draft genome.</title>
        <authorList>
            <person name="Kono N."/>
            <person name="Arakawa K."/>
        </authorList>
    </citation>
    <scope>NUCLEOTIDE SEQUENCE [LARGE SCALE GENOMIC DNA]</scope>
</reference>
<protein>
    <submittedName>
        <fullName evidence="1">Uncharacterized protein</fullName>
    </submittedName>
</protein>
<dbReference type="AlphaFoldDB" id="A0AAV4NJ17"/>
<comment type="caution">
    <text evidence="1">The sequence shown here is derived from an EMBL/GenBank/DDBJ whole genome shotgun (WGS) entry which is preliminary data.</text>
</comment>
<accession>A0AAV4NJ17</accession>
<evidence type="ECO:0000313" key="2">
    <source>
        <dbReference type="Proteomes" id="UP001054945"/>
    </source>
</evidence>
<keyword evidence="2" id="KW-1185">Reference proteome</keyword>
<organism evidence="1 2">
    <name type="scientific">Caerostris extrusa</name>
    <name type="common">Bark spider</name>
    <name type="synonym">Caerostris bankana</name>
    <dbReference type="NCBI Taxonomy" id="172846"/>
    <lineage>
        <taxon>Eukaryota</taxon>
        <taxon>Metazoa</taxon>
        <taxon>Ecdysozoa</taxon>
        <taxon>Arthropoda</taxon>
        <taxon>Chelicerata</taxon>
        <taxon>Arachnida</taxon>
        <taxon>Araneae</taxon>
        <taxon>Araneomorphae</taxon>
        <taxon>Entelegynae</taxon>
        <taxon>Araneoidea</taxon>
        <taxon>Araneidae</taxon>
        <taxon>Caerostris</taxon>
    </lineage>
</organism>
<proteinExistence type="predicted"/>